<dbReference type="PRINTS" id="PR01543">
    <property type="entry name" value="ANATRNSFRASE"/>
</dbReference>
<dbReference type="InterPro" id="IPR001447">
    <property type="entry name" value="Arylamine_N-AcTrfase"/>
</dbReference>
<evidence type="ECO:0000313" key="4">
    <source>
        <dbReference type="Proteomes" id="UP000019225"/>
    </source>
</evidence>
<dbReference type="PANTHER" id="PTHR11786:SF0">
    <property type="entry name" value="ARYLAMINE N-ACETYLTRANSFERASE 4-RELATED"/>
    <property type="match status" value="1"/>
</dbReference>
<dbReference type="PATRIC" id="fig|1449976.3.peg.6850"/>
<dbReference type="SUPFAM" id="SSF54001">
    <property type="entry name" value="Cysteine proteinases"/>
    <property type="match status" value="1"/>
</dbReference>
<dbReference type="AlphaFoldDB" id="W5WHY2"/>
<dbReference type="eggNOG" id="COG2162">
    <property type="taxonomic scope" value="Bacteria"/>
</dbReference>
<dbReference type="Gene3D" id="3.30.2140.10">
    <property type="entry name" value="Arylamine N-acetyltransferase"/>
    <property type="match status" value="1"/>
</dbReference>
<dbReference type="KEGG" id="kal:KALB_6823"/>
<dbReference type="Gene3D" id="2.40.128.150">
    <property type="entry name" value="Cysteine proteinases"/>
    <property type="match status" value="1"/>
</dbReference>
<keyword evidence="4" id="KW-1185">Reference proteome</keyword>
<gene>
    <name evidence="3" type="ORF">KALB_6823</name>
</gene>
<sequence length="247" mass="27432">MDQSTVDKYLARIGAEAGDPLPVLQERHLLAIPFENLAIHLGEPISLDLDALMDKVITRRRGGFCYELNGLFAALLTALGHPVRLLAARVYGQDRLGPPLDHLALAVGDLLLDVGFGRFSRYPLRLDSFAEQQDPSGVFQLAEAEHGDIDVLQNGVPQYRLETRPRELTEFAAMCWWQQNSPDSGFTKSLTCSRLTADGRVTLSGTRLIHTVEGQRTEQELHGDTAVLAAYREHFGFDLDRVPVVRS</sequence>
<dbReference type="GO" id="GO:0016407">
    <property type="term" value="F:acetyltransferase activity"/>
    <property type="evidence" value="ECO:0007669"/>
    <property type="project" value="InterPro"/>
</dbReference>
<dbReference type="OrthoDB" id="7181050at2"/>
<evidence type="ECO:0000313" key="3">
    <source>
        <dbReference type="EMBL" id="AHI00182.1"/>
    </source>
</evidence>
<dbReference type="Pfam" id="PF00797">
    <property type="entry name" value="Acetyltransf_2"/>
    <property type="match status" value="1"/>
</dbReference>
<comment type="similarity">
    <text evidence="1 2">Belongs to the arylamine N-acetyltransferase family.</text>
</comment>
<dbReference type="EMBL" id="CP007155">
    <property type="protein sequence ID" value="AHI00182.1"/>
    <property type="molecule type" value="Genomic_DNA"/>
</dbReference>
<evidence type="ECO:0000256" key="1">
    <source>
        <dbReference type="ARBA" id="ARBA00006547"/>
    </source>
</evidence>
<dbReference type="HOGENOM" id="CLU_049918_1_0_11"/>
<proteinExistence type="inferred from homology"/>
<name>W5WHY2_9PSEU</name>
<dbReference type="RefSeq" id="WP_025360048.1">
    <property type="nucleotide sequence ID" value="NZ_CP007155.1"/>
</dbReference>
<evidence type="ECO:0000256" key="2">
    <source>
        <dbReference type="RuleBase" id="RU003452"/>
    </source>
</evidence>
<dbReference type="InterPro" id="IPR038765">
    <property type="entry name" value="Papain-like_cys_pep_sf"/>
</dbReference>
<evidence type="ECO:0008006" key="5">
    <source>
        <dbReference type="Google" id="ProtNLM"/>
    </source>
</evidence>
<dbReference type="STRING" id="1449976.KALB_6823"/>
<accession>W5WHY2</accession>
<protein>
    <recommendedName>
        <fullName evidence="5">N-hydroxyarylamine O-acetyltransferase</fullName>
    </recommendedName>
</protein>
<reference evidence="3 4" key="1">
    <citation type="journal article" date="2014" name="BMC Genomics">
        <title>Complete genome sequence of producer of the glycopeptide antibiotic Aculeximycin Kutzneria albida DSM 43870T, a representative of minor genus of Pseudonocardiaceae.</title>
        <authorList>
            <person name="Rebets Y."/>
            <person name="Tokovenko B."/>
            <person name="Lushchyk I."/>
            <person name="Ruckert C."/>
            <person name="Zaburannyi N."/>
            <person name="Bechthold A."/>
            <person name="Kalinowski J."/>
            <person name="Luzhetskyy A."/>
        </authorList>
    </citation>
    <scope>NUCLEOTIDE SEQUENCE [LARGE SCALE GENOMIC DNA]</scope>
    <source>
        <strain evidence="3">DSM 43870</strain>
    </source>
</reference>
<dbReference type="Proteomes" id="UP000019225">
    <property type="component" value="Chromosome"/>
</dbReference>
<dbReference type="PANTHER" id="PTHR11786">
    <property type="entry name" value="N-HYDROXYARYLAMINE O-ACETYLTRANSFERASE"/>
    <property type="match status" value="1"/>
</dbReference>
<organism evidence="3 4">
    <name type="scientific">Kutzneria albida DSM 43870</name>
    <dbReference type="NCBI Taxonomy" id="1449976"/>
    <lineage>
        <taxon>Bacteria</taxon>
        <taxon>Bacillati</taxon>
        <taxon>Actinomycetota</taxon>
        <taxon>Actinomycetes</taxon>
        <taxon>Pseudonocardiales</taxon>
        <taxon>Pseudonocardiaceae</taxon>
        <taxon>Kutzneria</taxon>
    </lineage>
</organism>